<organism evidence="5 6">
    <name type="scientific">Paragonimus skrjabini miyazakii</name>
    <dbReference type="NCBI Taxonomy" id="59628"/>
    <lineage>
        <taxon>Eukaryota</taxon>
        <taxon>Metazoa</taxon>
        <taxon>Spiralia</taxon>
        <taxon>Lophotrochozoa</taxon>
        <taxon>Platyhelminthes</taxon>
        <taxon>Trematoda</taxon>
        <taxon>Digenea</taxon>
        <taxon>Plagiorchiida</taxon>
        <taxon>Troglotremata</taxon>
        <taxon>Troglotrematidae</taxon>
        <taxon>Paragonimus</taxon>
    </lineage>
</organism>
<dbReference type="Pfam" id="PF17902">
    <property type="entry name" value="SH3_10"/>
    <property type="match status" value="1"/>
</dbReference>
<evidence type="ECO:0000256" key="3">
    <source>
        <dbReference type="SAM" id="MobiDB-lite"/>
    </source>
</evidence>
<evidence type="ECO:0000259" key="4">
    <source>
        <dbReference type="Pfam" id="PF17902"/>
    </source>
</evidence>
<accession>A0A8S9YSZ7</accession>
<sequence length="499" mass="57191">MASGTNVHRIPLSDYLDGLKESSELFNCGYTHQALCNELQYQMYLDERVDLVRESKAGEDSVVRKELHDISKLIEVNKECLHYMGGITDLEDFYSDLTAFNTKRALELVSQRMGSRFWKRKLSNKVRKAWQNLGKYSELVTLHLKNAADFHQFYYDARQIEVKLNERCQKFVNARRYYNWDNCDGSISEARELINQLKSDFEHLDYLAARSRDILERSGSVVPIHLRQTRLKRPVNGIMLCDYETAFFKLNAGDSVFVLTNSETTSDETGIDSAHTESVTDTSGTEGTTDQTNTTISEEIQDEDRVSSVEQLGLPHTAHLKERAAAPPNMPFRWEKPDESVTNTDSATASSGSYLTNSSYQGQSADRLHWYVRTPDGRTEGRVPAVCVLLPAPDVDARQRSLALNRVLLGTWKEIIDERLENCLKFFKRFLQTLCESDRITTADDNEFRRLLQELHYSLRLPPTASEDNDNPDFLELIKAAQLHWEQTNRGQFICLIIS</sequence>
<dbReference type="EMBL" id="JTDE01003325">
    <property type="protein sequence ID" value="KAF7256181.1"/>
    <property type="molecule type" value="Genomic_DNA"/>
</dbReference>
<name>A0A8S9YSZ7_9TREM</name>
<evidence type="ECO:0000313" key="6">
    <source>
        <dbReference type="Proteomes" id="UP000822476"/>
    </source>
</evidence>
<evidence type="ECO:0000256" key="1">
    <source>
        <dbReference type="ARBA" id="ARBA00022553"/>
    </source>
</evidence>
<protein>
    <recommendedName>
        <fullName evidence="4">Desmoplakin SH3 domain-containing protein</fullName>
    </recommendedName>
</protein>
<comment type="caution">
    <text evidence="5">The sequence shown here is derived from an EMBL/GenBank/DDBJ whole genome shotgun (WGS) entry which is preliminary data.</text>
</comment>
<dbReference type="InterPro" id="IPR041615">
    <property type="entry name" value="Desmoplakin_SH3"/>
</dbReference>
<dbReference type="OrthoDB" id="18740at2759"/>
<keyword evidence="2" id="KW-0677">Repeat</keyword>
<reference evidence="5" key="1">
    <citation type="submission" date="2019-07" db="EMBL/GenBank/DDBJ databases">
        <title>Annotation for the trematode Paragonimus miyazaki's.</title>
        <authorList>
            <person name="Choi Y.-J."/>
        </authorList>
    </citation>
    <scope>NUCLEOTIDE SEQUENCE</scope>
    <source>
        <strain evidence="5">Japan</strain>
    </source>
</reference>
<keyword evidence="1" id="KW-0597">Phosphoprotein</keyword>
<dbReference type="Gene3D" id="1.20.58.60">
    <property type="match status" value="1"/>
</dbReference>
<proteinExistence type="predicted"/>
<dbReference type="SUPFAM" id="SSF46966">
    <property type="entry name" value="Spectrin repeat"/>
    <property type="match status" value="1"/>
</dbReference>
<evidence type="ECO:0000256" key="2">
    <source>
        <dbReference type="ARBA" id="ARBA00022737"/>
    </source>
</evidence>
<dbReference type="AlphaFoldDB" id="A0A8S9YSZ7"/>
<feature type="domain" description="Desmoplakin SH3" evidence="4">
    <location>
        <begin position="223"/>
        <end position="264"/>
    </location>
</feature>
<feature type="compositionally biased region" description="Low complexity" evidence="3">
    <location>
        <begin position="276"/>
        <end position="295"/>
    </location>
</feature>
<keyword evidence="6" id="KW-1185">Reference proteome</keyword>
<feature type="compositionally biased region" description="Polar residues" evidence="3">
    <location>
        <begin position="340"/>
        <end position="359"/>
    </location>
</feature>
<gene>
    <name evidence="5" type="ORF">EG68_08186</name>
</gene>
<feature type="region of interest" description="Disordered" evidence="3">
    <location>
        <begin position="264"/>
        <end position="359"/>
    </location>
</feature>
<evidence type="ECO:0000313" key="5">
    <source>
        <dbReference type="EMBL" id="KAF7256181.1"/>
    </source>
</evidence>
<dbReference type="Proteomes" id="UP000822476">
    <property type="component" value="Unassembled WGS sequence"/>
</dbReference>